<gene>
    <name evidence="2" type="ORF">Ade02nite_79170</name>
</gene>
<evidence type="ECO:0000259" key="1">
    <source>
        <dbReference type="Pfam" id="PF04149"/>
    </source>
</evidence>
<proteinExistence type="predicted"/>
<feature type="domain" description="DUF397" evidence="1">
    <location>
        <begin position="11"/>
        <end position="62"/>
    </location>
</feature>
<organism evidence="2 3">
    <name type="scientific">Paractinoplanes deccanensis</name>
    <dbReference type="NCBI Taxonomy" id="113561"/>
    <lineage>
        <taxon>Bacteria</taxon>
        <taxon>Bacillati</taxon>
        <taxon>Actinomycetota</taxon>
        <taxon>Actinomycetes</taxon>
        <taxon>Micromonosporales</taxon>
        <taxon>Micromonosporaceae</taxon>
        <taxon>Paractinoplanes</taxon>
    </lineage>
</organism>
<reference evidence="2 3" key="1">
    <citation type="submission" date="2021-01" db="EMBL/GenBank/DDBJ databases">
        <title>Whole genome shotgun sequence of Actinoplanes deccanensis NBRC 13994.</title>
        <authorList>
            <person name="Komaki H."/>
            <person name="Tamura T."/>
        </authorList>
    </citation>
    <scope>NUCLEOTIDE SEQUENCE [LARGE SCALE GENOMIC DNA]</scope>
    <source>
        <strain evidence="2 3">NBRC 13994</strain>
    </source>
</reference>
<dbReference type="RefSeq" id="WP_203775250.1">
    <property type="nucleotide sequence ID" value="NZ_BAAABO010000011.1"/>
</dbReference>
<evidence type="ECO:0000313" key="3">
    <source>
        <dbReference type="Proteomes" id="UP000609879"/>
    </source>
</evidence>
<comment type="caution">
    <text evidence="2">The sequence shown here is derived from an EMBL/GenBank/DDBJ whole genome shotgun (WGS) entry which is preliminary data.</text>
</comment>
<dbReference type="Pfam" id="PF04149">
    <property type="entry name" value="DUF397"/>
    <property type="match status" value="1"/>
</dbReference>
<dbReference type="EMBL" id="BOMI01000165">
    <property type="protein sequence ID" value="GID79276.1"/>
    <property type="molecule type" value="Genomic_DNA"/>
</dbReference>
<name>A0ABQ3YGZ4_9ACTN</name>
<evidence type="ECO:0000313" key="2">
    <source>
        <dbReference type="EMBL" id="GID79276.1"/>
    </source>
</evidence>
<dbReference type="InterPro" id="IPR007278">
    <property type="entry name" value="DUF397"/>
</dbReference>
<sequence length="67" mass="7289">MSDIVEPGPLWRRSARCITDNHCVEVAELPGGEMVGLRNSQLPDVALTLSRPVWRDLIAAIKAGHLG</sequence>
<keyword evidence="3" id="KW-1185">Reference proteome</keyword>
<protein>
    <recommendedName>
        <fullName evidence="1">DUF397 domain-containing protein</fullName>
    </recommendedName>
</protein>
<accession>A0ABQ3YGZ4</accession>
<dbReference type="Proteomes" id="UP000609879">
    <property type="component" value="Unassembled WGS sequence"/>
</dbReference>